<dbReference type="Gene3D" id="3.20.20.190">
    <property type="entry name" value="Phosphatidylinositol (PI) phosphodiesterase"/>
    <property type="match status" value="1"/>
</dbReference>
<keyword evidence="9" id="KW-0443">Lipid metabolism</keyword>
<evidence type="ECO:0000256" key="5">
    <source>
        <dbReference type="ARBA" id="ARBA00022801"/>
    </source>
</evidence>
<dbReference type="InterPro" id="IPR000909">
    <property type="entry name" value="PLipase_C_PInositol-sp_X_dom"/>
</dbReference>
<dbReference type="GO" id="GO:0048015">
    <property type="term" value="P:phosphatidylinositol-mediated signaling"/>
    <property type="evidence" value="ECO:0007669"/>
    <property type="project" value="TreeGrafter"/>
</dbReference>
<dbReference type="InterPro" id="IPR001711">
    <property type="entry name" value="PLipase_C_Pinositol-sp_Y"/>
</dbReference>
<keyword evidence="14" id="KW-1185">Reference proteome</keyword>
<comment type="catalytic activity">
    <reaction evidence="1 9">
        <text>a 1,2-diacyl-sn-glycero-3-phospho-(1D-myo-inositol-4,5-bisphosphate) + H2O = 1D-myo-inositol 1,4,5-trisphosphate + a 1,2-diacyl-sn-glycerol + H(+)</text>
        <dbReference type="Rhea" id="RHEA:33179"/>
        <dbReference type="ChEBI" id="CHEBI:15377"/>
        <dbReference type="ChEBI" id="CHEBI:15378"/>
        <dbReference type="ChEBI" id="CHEBI:17815"/>
        <dbReference type="ChEBI" id="CHEBI:58456"/>
        <dbReference type="ChEBI" id="CHEBI:203600"/>
        <dbReference type="EC" id="3.1.4.11"/>
    </reaction>
</comment>
<dbReference type="InterPro" id="IPR015359">
    <property type="entry name" value="PLC_EF-hand-like"/>
</dbReference>
<dbReference type="Gene3D" id="1.10.238.10">
    <property type="entry name" value="EF-hand"/>
    <property type="match status" value="1"/>
</dbReference>
<keyword evidence="6 9" id="KW-0442">Lipid degradation</keyword>
<dbReference type="GO" id="GO:0004435">
    <property type="term" value="F:phosphatidylinositol-4,5-bisphosphate phospholipase C activity"/>
    <property type="evidence" value="ECO:0007669"/>
    <property type="project" value="UniProtKB-EC"/>
</dbReference>
<dbReference type="EMBL" id="JAJJMB010017633">
    <property type="protein sequence ID" value="KAI3836892.1"/>
    <property type="molecule type" value="Genomic_DNA"/>
</dbReference>
<gene>
    <name evidence="13" type="ORF">MKW98_005225</name>
</gene>
<comment type="subcellular location">
    <subcellularLocation>
        <location evidence="2">Cell membrane</location>
        <topology evidence="2">Peripheral membrane protein</topology>
    </subcellularLocation>
</comment>
<evidence type="ECO:0000256" key="3">
    <source>
        <dbReference type="ARBA" id="ARBA00012368"/>
    </source>
</evidence>
<reference evidence="13" key="1">
    <citation type="submission" date="2022-04" db="EMBL/GenBank/DDBJ databases">
        <title>A functionally conserved STORR gene fusion in Papaver species that diverged 16.8 million years ago.</title>
        <authorList>
            <person name="Catania T."/>
        </authorList>
    </citation>
    <scope>NUCLEOTIDE SEQUENCE</scope>
    <source>
        <strain evidence="13">S-188037</strain>
    </source>
</reference>
<evidence type="ECO:0000256" key="9">
    <source>
        <dbReference type="RuleBase" id="RU361133"/>
    </source>
</evidence>
<dbReference type="Pfam" id="PF09279">
    <property type="entry name" value="EF-hand_like"/>
    <property type="match status" value="1"/>
</dbReference>
<feature type="region of interest" description="Disordered" evidence="10">
    <location>
        <begin position="288"/>
        <end position="323"/>
    </location>
</feature>
<dbReference type="FunFam" id="2.60.40.150:FF:000060">
    <property type="entry name" value="Phosphoinositide phospholipase C"/>
    <property type="match status" value="1"/>
</dbReference>
<dbReference type="Pfam" id="PF00387">
    <property type="entry name" value="PI-PLC-Y"/>
    <property type="match status" value="1"/>
</dbReference>
<dbReference type="SMART" id="SM00149">
    <property type="entry name" value="PLCYc"/>
    <property type="match status" value="1"/>
</dbReference>
<dbReference type="InterPro" id="IPR011992">
    <property type="entry name" value="EF-hand-dom_pair"/>
</dbReference>
<evidence type="ECO:0000259" key="11">
    <source>
        <dbReference type="PROSITE" id="PS50004"/>
    </source>
</evidence>
<dbReference type="SUPFAM" id="SSF49562">
    <property type="entry name" value="C2 domain (Calcium/lipid-binding domain, CaLB)"/>
    <property type="match status" value="1"/>
</dbReference>
<dbReference type="PANTHER" id="PTHR10336:SF204">
    <property type="entry name" value="PHOSPHOINOSITIDE PHOSPHOLIPASE C 4-RELATED"/>
    <property type="match status" value="1"/>
</dbReference>
<name>A0AAD4RW99_9MAGN</name>
<dbReference type="GO" id="GO:0006950">
    <property type="term" value="P:response to stress"/>
    <property type="evidence" value="ECO:0007669"/>
    <property type="project" value="UniProtKB-ARBA"/>
</dbReference>
<keyword evidence="5 9" id="KW-0378">Hydrolase</keyword>
<keyword evidence="7" id="KW-0472">Membrane</keyword>
<dbReference type="GO" id="GO:0005886">
    <property type="term" value="C:plasma membrane"/>
    <property type="evidence" value="ECO:0007669"/>
    <property type="project" value="UniProtKB-SubCell"/>
</dbReference>
<dbReference type="PROSITE" id="PS50004">
    <property type="entry name" value="C2"/>
    <property type="match status" value="1"/>
</dbReference>
<dbReference type="SUPFAM" id="SSF51695">
    <property type="entry name" value="PLC-like phosphodiesterases"/>
    <property type="match status" value="1"/>
</dbReference>
<dbReference type="SMART" id="SM00239">
    <property type="entry name" value="C2"/>
    <property type="match status" value="1"/>
</dbReference>
<evidence type="ECO:0000256" key="8">
    <source>
        <dbReference type="ARBA" id="ARBA00023224"/>
    </source>
</evidence>
<dbReference type="PRINTS" id="PR00390">
    <property type="entry name" value="PHPHLIPASEC"/>
</dbReference>
<dbReference type="EC" id="3.1.4.11" evidence="3 9"/>
<evidence type="ECO:0000259" key="12">
    <source>
        <dbReference type="PROSITE" id="PS50008"/>
    </source>
</evidence>
<proteinExistence type="predicted"/>
<dbReference type="InterPro" id="IPR000008">
    <property type="entry name" value="C2_dom"/>
</dbReference>
<evidence type="ECO:0000256" key="1">
    <source>
        <dbReference type="ARBA" id="ARBA00001195"/>
    </source>
</evidence>
<dbReference type="Proteomes" id="UP001202328">
    <property type="component" value="Unassembled WGS sequence"/>
</dbReference>
<dbReference type="GO" id="GO:0051209">
    <property type="term" value="P:release of sequestered calcium ion into cytosol"/>
    <property type="evidence" value="ECO:0007669"/>
    <property type="project" value="TreeGrafter"/>
</dbReference>
<dbReference type="Pfam" id="PF00168">
    <property type="entry name" value="C2"/>
    <property type="match status" value="1"/>
</dbReference>
<feature type="compositionally biased region" description="Basic and acidic residues" evidence="10">
    <location>
        <begin position="288"/>
        <end position="303"/>
    </location>
</feature>
<feature type="domain" description="C2" evidence="11">
    <location>
        <begin position="451"/>
        <end position="580"/>
    </location>
</feature>
<keyword evidence="4" id="KW-1003">Cell membrane</keyword>
<feature type="domain" description="PI-PLC Y-box" evidence="12">
    <location>
        <begin position="363"/>
        <end position="449"/>
    </location>
</feature>
<protein>
    <recommendedName>
        <fullName evidence="3 9">Phosphoinositide phospholipase C</fullName>
        <ecNumber evidence="3 9">3.1.4.11</ecNumber>
    </recommendedName>
</protein>
<feature type="compositionally biased region" description="Acidic residues" evidence="10">
    <location>
        <begin position="304"/>
        <end position="320"/>
    </location>
</feature>
<dbReference type="GO" id="GO:0016042">
    <property type="term" value="P:lipid catabolic process"/>
    <property type="evidence" value="ECO:0007669"/>
    <property type="project" value="UniProtKB-KW"/>
</dbReference>
<dbReference type="PROSITE" id="PS50008">
    <property type="entry name" value="PIPLC_Y_DOMAIN"/>
    <property type="match status" value="1"/>
</dbReference>
<dbReference type="SUPFAM" id="SSF47473">
    <property type="entry name" value="EF-hand"/>
    <property type="match status" value="1"/>
</dbReference>
<evidence type="ECO:0000256" key="10">
    <source>
        <dbReference type="SAM" id="MobiDB-lite"/>
    </source>
</evidence>
<dbReference type="PROSITE" id="PS50007">
    <property type="entry name" value="PIPLC_X_DOMAIN"/>
    <property type="match status" value="1"/>
</dbReference>
<dbReference type="InterPro" id="IPR001192">
    <property type="entry name" value="PI-PLC_fam"/>
</dbReference>
<comment type="caution">
    <text evidence="13">The sequence shown here is derived from an EMBL/GenBank/DDBJ whole genome shotgun (WGS) entry which is preliminary data.</text>
</comment>
<evidence type="ECO:0000313" key="13">
    <source>
        <dbReference type="EMBL" id="KAI3836892.1"/>
    </source>
</evidence>
<dbReference type="Pfam" id="PF00388">
    <property type="entry name" value="PI-PLC-X"/>
    <property type="match status" value="1"/>
</dbReference>
<dbReference type="InterPro" id="IPR017946">
    <property type="entry name" value="PLC-like_Pdiesterase_TIM-brl"/>
</dbReference>
<dbReference type="AlphaFoldDB" id="A0AAD4RW99"/>
<dbReference type="CDD" id="cd00275">
    <property type="entry name" value="C2_PLC_like"/>
    <property type="match status" value="1"/>
</dbReference>
<evidence type="ECO:0000313" key="14">
    <source>
        <dbReference type="Proteomes" id="UP001202328"/>
    </source>
</evidence>
<evidence type="ECO:0000256" key="7">
    <source>
        <dbReference type="ARBA" id="ARBA00023136"/>
    </source>
</evidence>
<evidence type="ECO:0000256" key="4">
    <source>
        <dbReference type="ARBA" id="ARBA00022475"/>
    </source>
</evidence>
<dbReference type="InterPro" id="IPR035892">
    <property type="entry name" value="C2_domain_sf"/>
</dbReference>
<keyword evidence="8" id="KW-0807">Transducer</keyword>
<evidence type="ECO:0000256" key="6">
    <source>
        <dbReference type="ARBA" id="ARBA00022963"/>
    </source>
</evidence>
<dbReference type="SMART" id="SM00148">
    <property type="entry name" value="PLCXc"/>
    <property type="match status" value="1"/>
</dbReference>
<evidence type="ECO:0000256" key="2">
    <source>
        <dbReference type="ARBA" id="ARBA00004202"/>
    </source>
</evidence>
<sequence length="598" mass="68744">MSDGKESKYAYKFLRFFKRTYRIKEAEPPSDIKEAFLKYSEGKNLMTSDQLLNFLINFQRESDAKIEDADKIISHILQTRHHIAKFTRSNTLTLDDFYHYLFDQHLNFPINPQVCQDMTAPLSHYFIYTGHNSYLTGNQLNSESSCVPIINALKNGVRVIELDIWPNSAEDDIKVYHGRTLTSPVKFIDCLKAIKEHAFVASEYPLVVTLEDHLTPELQAKAAEMITQTLKDVLFTSLECLEEFPSPEALKGKILLSTKPPKEYLYSKAFDEEKKDLCENEELHEEVIENKNEKQVIEDKNDIDSEDSEDSSGESEDTDSSEGKLCSLGVHKYKSLIAIHAKKHKGGLTKSLKLDPSKVERLSLSEQQLEKGSENHGTELVRFTQRNLLRIYPKGTRFNSSNYNPMIGWMHGAQMVAFNMQGYGKRLWAMQGLFRSNGGCGYVKKPDFLMTMDEGNKVFDPEEKLPVKTCLKVRVYMSDGWRLDFKPTHFDTYSPPDFYVKVHIVGVPADAKKFKTETLDNTWIPVWNQEFSFPLTVPELAILRLEVRDHDTGEKDDFGGQICLPVRDLRPGIRTVPLHDRDGKNFNSTRLLMRFEFV</sequence>
<organism evidence="13 14">
    <name type="scientific">Papaver atlanticum</name>
    <dbReference type="NCBI Taxonomy" id="357466"/>
    <lineage>
        <taxon>Eukaryota</taxon>
        <taxon>Viridiplantae</taxon>
        <taxon>Streptophyta</taxon>
        <taxon>Embryophyta</taxon>
        <taxon>Tracheophyta</taxon>
        <taxon>Spermatophyta</taxon>
        <taxon>Magnoliopsida</taxon>
        <taxon>Ranunculales</taxon>
        <taxon>Papaveraceae</taxon>
        <taxon>Papaveroideae</taxon>
        <taxon>Papaver</taxon>
    </lineage>
</organism>
<dbReference type="Gene3D" id="2.60.40.150">
    <property type="entry name" value="C2 domain"/>
    <property type="match status" value="1"/>
</dbReference>
<dbReference type="PANTHER" id="PTHR10336">
    <property type="entry name" value="PHOSPHOINOSITIDE-SPECIFIC PHOSPHOLIPASE C FAMILY PROTEIN"/>
    <property type="match status" value="1"/>
</dbReference>
<accession>A0AAD4RW99</accession>